<protein>
    <recommendedName>
        <fullName evidence="2">MmyB-like transcription regulator ligand binding domain-containing protein</fullName>
    </recommendedName>
</protein>
<evidence type="ECO:0000259" key="2">
    <source>
        <dbReference type="Pfam" id="PF17765"/>
    </source>
</evidence>
<dbReference type="Proteomes" id="UP000466894">
    <property type="component" value="Chromosome"/>
</dbReference>
<dbReference type="Gene3D" id="3.30.450.180">
    <property type="match status" value="1"/>
</dbReference>
<gene>
    <name evidence="3" type="ORF">MNVI_19950</name>
</gene>
<dbReference type="Gene3D" id="1.10.260.40">
    <property type="entry name" value="lambda repressor-like DNA-binding domains"/>
    <property type="match status" value="1"/>
</dbReference>
<sequence length="210" mass="22381">MAGVSIEYYTQIERGNVTGVSDAVLDAVASALRLTEAETTHLFDLARAATTKAGRTRLRRTDRGVPDGVQALLDSMVTAPAVVINGHLDIVAANALGRALYAPVFDRATATPNLARFVFFDPCADYLFPEWNIAADDAVPCCGPKLRGPCTRQLSPDVLGNSPLAASNSVPAGQRTTSKHIVTASNDFGTRRSANFRSPTTPWTLPPREG</sequence>
<dbReference type="Pfam" id="PF17765">
    <property type="entry name" value="MLTR_LBD"/>
    <property type="match status" value="1"/>
</dbReference>
<dbReference type="KEGG" id="mnv:MNVI_19950"/>
<evidence type="ECO:0000313" key="3">
    <source>
        <dbReference type="EMBL" id="BBY06677.1"/>
    </source>
</evidence>
<dbReference type="AlphaFoldDB" id="A0A7I7PDI6"/>
<feature type="region of interest" description="Disordered" evidence="1">
    <location>
        <begin position="190"/>
        <end position="210"/>
    </location>
</feature>
<dbReference type="PANTHER" id="PTHR35010:SF2">
    <property type="entry name" value="BLL4672 PROTEIN"/>
    <property type="match status" value="1"/>
</dbReference>
<dbReference type="EMBL" id="AP022583">
    <property type="protein sequence ID" value="BBY06677.1"/>
    <property type="molecule type" value="Genomic_DNA"/>
</dbReference>
<accession>A0A7I7PDI6</accession>
<dbReference type="InterPro" id="IPR010982">
    <property type="entry name" value="Lambda_DNA-bd_dom_sf"/>
</dbReference>
<dbReference type="InterPro" id="IPR041413">
    <property type="entry name" value="MLTR_LBD"/>
</dbReference>
<feature type="compositionally biased region" description="Polar residues" evidence="1">
    <location>
        <begin position="190"/>
        <end position="203"/>
    </location>
</feature>
<dbReference type="GO" id="GO:0003677">
    <property type="term" value="F:DNA binding"/>
    <property type="evidence" value="ECO:0007669"/>
    <property type="project" value="InterPro"/>
</dbReference>
<dbReference type="PANTHER" id="PTHR35010">
    <property type="entry name" value="BLL4672 PROTEIN-RELATED"/>
    <property type="match status" value="1"/>
</dbReference>
<evidence type="ECO:0000313" key="4">
    <source>
        <dbReference type="Proteomes" id="UP000466894"/>
    </source>
</evidence>
<evidence type="ECO:0000256" key="1">
    <source>
        <dbReference type="SAM" id="MobiDB-lite"/>
    </source>
</evidence>
<proteinExistence type="predicted"/>
<feature type="domain" description="MmyB-like transcription regulator ligand binding" evidence="2">
    <location>
        <begin position="65"/>
        <end position="139"/>
    </location>
</feature>
<reference evidence="3 4" key="1">
    <citation type="journal article" date="2019" name="Emerg. Microbes Infect.">
        <title>Comprehensive subspecies identification of 175 nontuberculous mycobacteria species based on 7547 genomic profiles.</title>
        <authorList>
            <person name="Matsumoto Y."/>
            <person name="Kinjo T."/>
            <person name="Motooka D."/>
            <person name="Nabeya D."/>
            <person name="Jung N."/>
            <person name="Uechi K."/>
            <person name="Horii T."/>
            <person name="Iida T."/>
            <person name="Fujita J."/>
            <person name="Nakamura S."/>
        </authorList>
    </citation>
    <scope>NUCLEOTIDE SEQUENCE [LARGE SCALE GENOMIC DNA]</scope>
    <source>
        <strain evidence="3 4">JCM 16367</strain>
    </source>
</reference>
<organism evidence="3 4">
    <name type="scientific">Mycobacterium noviomagense</name>
    <dbReference type="NCBI Taxonomy" id="459858"/>
    <lineage>
        <taxon>Bacteria</taxon>
        <taxon>Bacillati</taxon>
        <taxon>Actinomycetota</taxon>
        <taxon>Actinomycetes</taxon>
        <taxon>Mycobacteriales</taxon>
        <taxon>Mycobacteriaceae</taxon>
        <taxon>Mycobacterium</taxon>
    </lineage>
</organism>
<name>A0A7I7PDI6_9MYCO</name>